<feature type="repeat" description="PPR" evidence="3">
    <location>
        <begin position="440"/>
        <end position="474"/>
    </location>
</feature>
<proteinExistence type="inferred from homology"/>
<dbReference type="Proteomes" id="UP001064489">
    <property type="component" value="Chromosome 3"/>
</dbReference>
<dbReference type="SUPFAM" id="SSF81606">
    <property type="entry name" value="PP2C-like"/>
    <property type="match status" value="1"/>
</dbReference>
<evidence type="ECO:0000313" key="6">
    <source>
        <dbReference type="Proteomes" id="UP001064489"/>
    </source>
</evidence>
<dbReference type="SUPFAM" id="SSF53686">
    <property type="entry name" value="Tryptophan synthase beta subunit-like PLP-dependent enzymes"/>
    <property type="match status" value="1"/>
</dbReference>
<dbReference type="InterPro" id="IPR002885">
    <property type="entry name" value="PPR_rpt"/>
</dbReference>
<dbReference type="Gene3D" id="3.40.50.1100">
    <property type="match status" value="1"/>
</dbReference>
<evidence type="ECO:0000256" key="3">
    <source>
        <dbReference type="PROSITE-ProRule" id="PRU00708"/>
    </source>
</evidence>
<dbReference type="InterPro" id="IPR036052">
    <property type="entry name" value="TrpB-like_PALP_sf"/>
</dbReference>
<dbReference type="PANTHER" id="PTHR46128">
    <property type="entry name" value="MITOCHONDRIAL GROUP I INTRON SPLICING FACTOR CCM1"/>
    <property type="match status" value="1"/>
</dbReference>
<feature type="repeat" description="PPR" evidence="3">
    <location>
        <begin position="319"/>
        <end position="353"/>
    </location>
</feature>
<evidence type="ECO:0000256" key="1">
    <source>
        <dbReference type="ARBA" id="ARBA00007626"/>
    </source>
</evidence>
<sequence length="510" mass="57004">MGFGLRTSTLQTEDTNLSMFMQWCGFGGGVVVDWRNWGRGGVDLVIDLVAVADWCGFGRLVTDLEAMVWVWRGSSYLRVWTLEIITTTEQNNYRALHCPNGINNAIAQALLAKRLGKQRIIAGQHGVATATVCARFGLQCFINMGAQDMERQSLNVFRMRLLGAEVRAVHSGTATLKDAIFLKDEGSAEYYSVIDDEALEGDQYLKPYVISEPELTISERRGTDEFIVIASDELWDIVSNELACEVKPTNSNSKNDLSSVFNNPEAIDRFLKVKCRSGVMCKPNTVSYNSFIDGLCKHGLVDKAKELFLEMKGVGIGPDVVSFTTLIQGLCYGGKWEDAKDLIDEMVDQHVHPNVVTFTVIIDDFCKNGKIDKANKLLELIVKRGRLKIARKLFHELPQEGLEPNIVTYNIMEHGLCKEGKLEEANNLLSIMEEEGCALDLITNNTLMCGFLQNNETTKVIELLHKMVERNIMPNASTTSIVIDLLVKDEKYRKCLKLLPSFPKQKPTGS</sequence>
<name>A0AAD5J2N4_ACENE</name>
<dbReference type="InterPro" id="IPR011990">
    <property type="entry name" value="TPR-like_helical_dom_sf"/>
</dbReference>
<dbReference type="InterPro" id="IPR050872">
    <property type="entry name" value="PPR_P_subfamily"/>
</dbReference>
<reference evidence="5" key="1">
    <citation type="journal article" date="2022" name="Plant J.">
        <title>Strategies of tolerance reflected in two North American maple genomes.</title>
        <authorList>
            <person name="McEvoy S.L."/>
            <person name="Sezen U.U."/>
            <person name="Trouern-Trend A."/>
            <person name="McMahon S.M."/>
            <person name="Schaberg P.G."/>
            <person name="Yang J."/>
            <person name="Wegrzyn J.L."/>
            <person name="Swenson N.G."/>
        </authorList>
    </citation>
    <scope>NUCLEOTIDE SEQUENCE</scope>
    <source>
        <strain evidence="5">91603</strain>
    </source>
</reference>
<evidence type="ECO:0000313" key="5">
    <source>
        <dbReference type="EMBL" id="KAI9185020.1"/>
    </source>
</evidence>
<dbReference type="EMBL" id="JAJSOW010000100">
    <property type="protein sequence ID" value="KAI9185020.1"/>
    <property type="molecule type" value="Genomic_DNA"/>
</dbReference>
<dbReference type="PANTHER" id="PTHR46128:SF356">
    <property type="entry name" value="PENTACOTRIPEPTIDE-REPEAT REGION OF PRORP DOMAIN-CONTAINING PROTEIN"/>
    <property type="match status" value="1"/>
</dbReference>
<feature type="repeat" description="PPR" evidence="3">
    <location>
        <begin position="354"/>
        <end position="388"/>
    </location>
</feature>
<gene>
    <name evidence="5" type="ORF">LWI28_003431</name>
</gene>
<dbReference type="InterPro" id="IPR001932">
    <property type="entry name" value="PPM-type_phosphatase-like_dom"/>
</dbReference>
<comment type="similarity">
    <text evidence="1">Belongs to the PPR family. P subfamily.</text>
</comment>
<feature type="repeat" description="PPR" evidence="3">
    <location>
        <begin position="284"/>
        <end position="318"/>
    </location>
</feature>
<dbReference type="InterPro" id="IPR036457">
    <property type="entry name" value="PPM-type-like_dom_sf"/>
</dbReference>
<accession>A0AAD5J2N4</accession>
<feature type="domain" description="PPM-type phosphatase" evidence="4">
    <location>
        <begin position="201"/>
        <end position="260"/>
    </location>
</feature>
<comment type="caution">
    <text evidence="5">The sequence shown here is derived from an EMBL/GenBank/DDBJ whole genome shotgun (WGS) entry which is preliminary data.</text>
</comment>
<evidence type="ECO:0000256" key="2">
    <source>
        <dbReference type="ARBA" id="ARBA00022737"/>
    </source>
</evidence>
<reference evidence="5" key="2">
    <citation type="submission" date="2023-02" db="EMBL/GenBank/DDBJ databases">
        <authorList>
            <person name="Swenson N.G."/>
            <person name="Wegrzyn J.L."/>
            <person name="Mcevoy S.L."/>
        </authorList>
    </citation>
    <scope>NUCLEOTIDE SEQUENCE</scope>
    <source>
        <strain evidence="5">91603</strain>
        <tissue evidence="5">Leaf</tissue>
    </source>
</reference>
<feature type="repeat" description="PPR" evidence="3">
    <location>
        <begin position="405"/>
        <end position="439"/>
    </location>
</feature>
<dbReference type="PROSITE" id="PS51375">
    <property type="entry name" value="PPR"/>
    <property type="match status" value="5"/>
</dbReference>
<dbReference type="Pfam" id="PF13041">
    <property type="entry name" value="PPR_2"/>
    <property type="match status" value="3"/>
</dbReference>
<organism evidence="5 6">
    <name type="scientific">Acer negundo</name>
    <name type="common">Box elder</name>
    <dbReference type="NCBI Taxonomy" id="4023"/>
    <lineage>
        <taxon>Eukaryota</taxon>
        <taxon>Viridiplantae</taxon>
        <taxon>Streptophyta</taxon>
        <taxon>Embryophyta</taxon>
        <taxon>Tracheophyta</taxon>
        <taxon>Spermatophyta</taxon>
        <taxon>Magnoliopsida</taxon>
        <taxon>eudicotyledons</taxon>
        <taxon>Gunneridae</taxon>
        <taxon>Pentapetalae</taxon>
        <taxon>rosids</taxon>
        <taxon>malvids</taxon>
        <taxon>Sapindales</taxon>
        <taxon>Sapindaceae</taxon>
        <taxon>Hippocastanoideae</taxon>
        <taxon>Acereae</taxon>
        <taxon>Acer</taxon>
    </lineage>
</organism>
<protein>
    <recommendedName>
        <fullName evidence="4">PPM-type phosphatase domain-containing protein</fullName>
    </recommendedName>
</protein>
<evidence type="ECO:0000259" key="4">
    <source>
        <dbReference type="Pfam" id="PF00481"/>
    </source>
</evidence>
<keyword evidence="2" id="KW-0677">Repeat</keyword>
<dbReference type="Pfam" id="PF00481">
    <property type="entry name" value="PP2C"/>
    <property type="match status" value="1"/>
</dbReference>
<dbReference type="Gene3D" id="1.25.40.10">
    <property type="entry name" value="Tetratricopeptide repeat domain"/>
    <property type="match status" value="2"/>
</dbReference>
<dbReference type="Gene3D" id="3.60.40.10">
    <property type="entry name" value="PPM-type phosphatase domain"/>
    <property type="match status" value="1"/>
</dbReference>
<dbReference type="NCBIfam" id="TIGR00756">
    <property type="entry name" value="PPR"/>
    <property type="match status" value="5"/>
</dbReference>
<dbReference type="AlphaFoldDB" id="A0AAD5J2N4"/>
<keyword evidence="6" id="KW-1185">Reference proteome</keyword>